<evidence type="ECO:0000259" key="2">
    <source>
        <dbReference type="PROSITE" id="PS50206"/>
    </source>
</evidence>
<organism evidence="3 4">
    <name type="scientific">Spirochaeta africana (strain ATCC 700263 / DSM 8902 / Z-7692)</name>
    <dbReference type="NCBI Taxonomy" id="889378"/>
    <lineage>
        <taxon>Bacteria</taxon>
        <taxon>Pseudomonadati</taxon>
        <taxon>Spirochaetota</taxon>
        <taxon>Spirochaetia</taxon>
        <taxon>Spirochaetales</taxon>
        <taxon>Spirochaetaceae</taxon>
        <taxon>Spirochaeta</taxon>
    </lineage>
</organism>
<dbReference type="GO" id="GO:0004792">
    <property type="term" value="F:thiosulfate-cyanide sulfurtransferase activity"/>
    <property type="evidence" value="ECO:0007669"/>
    <property type="project" value="InterPro"/>
</dbReference>
<dbReference type="PANTHER" id="PTHR43855:SF1">
    <property type="entry name" value="THIOSULFATE SULFURTRANSFERASE"/>
    <property type="match status" value="1"/>
</dbReference>
<dbReference type="PATRIC" id="fig|889378.3.peg.2588"/>
<dbReference type="InterPro" id="IPR051126">
    <property type="entry name" value="Thiosulfate_sulfurtransferase"/>
</dbReference>
<reference evidence="4" key="1">
    <citation type="journal article" date="2013" name="Stand. Genomic Sci.">
        <title>Complete genome sequence of the halophilic bacterium Spirochaeta africana type strain (Z-7692(T)) from the alkaline Lake Magadi in the East African Rift.</title>
        <authorList>
            <person name="Liolos K."/>
            <person name="Abt B."/>
            <person name="Scheuner C."/>
            <person name="Teshima H."/>
            <person name="Held B."/>
            <person name="Lapidus A."/>
            <person name="Nolan M."/>
            <person name="Lucas S."/>
            <person name="Deshpande S."/>
            <person name="Cheng J.F."/>
            <person name="Tapia R."/>
            <person name="Goodwin L.A."/>
            <person name="Pitluck S."/>
            <person name="Pagani I."/>
            <person name="Ivanova N."/>
            <person name="Mavromatis K."/>
            <person name="Mikhailova N."/>
            <person name="Huntemann M."/>
            <person name="Pati A."/>
            <person name="Chen A."/>
            <person name="Palaniappan K."/>
            <person name="Land M."/>
            <person name="Rohde M."/>
            <person name="Tindall B.J."/>
            <person name="Detter J.C."/>
            <person name="Goker M."/>
            <person name="Bristow J."/>
            <person name="Eisen J.A."/>
            <person name="Markowitz V."/>
            <person name="Hugenholtz P."/>
            <person name="Woyke T."/>
            <person name="Klenk H.P."/>
            <person name="Kyrpides N.C."/>
        </authorList>
    </citation>
    <scope>NUCLEOTIDE SEQUENCE</scope>
    <source>
        <strain evidence="4">ATCC 700263 / DSM 8902 / Z-7692</strain>
    </source>
</reference>
<evidence type="ECO:0000313" key="3">
    <source>
        <dbReference type="EMBL" id="AFG38641.1"/>
    </source>
</evidence>
<dbReference type="EMBL" id="CP003282">
    <property type="protein sequence ID" value="AFG38641.1"/>
    <property type="molecule type" value="Genomic_DNA"/>
</dbReference>
<protein>
    <submittedName>
        <fullName evidence="3">Rhodanese-related sulfurtransferase</fullName>
    </submittedName>
</protein>
<dbReference type="KEGG" id="sfc:Spiaf_2615"/>
<dbReference type="Gene3D" id="3.40.250.10">
    <property type="entry name" value="Rhodanese-like domain"/>
    <property type="match status" value="2"/>
</dbReference>
<dbReference type="PROSITE" id="PS00380">
    <property type="entry name" value="RHODANESE_1"/>
    <property type="match status" value="1"/>
</dbReference>
<dbReference type="RefSeq" id="WP_014456623.1">
    <property type="nucleotide sequence ID" value="NC_017098.1"/>
</dbReference>
<dbReference type="Pfam" id="PF00581">
    <property type="entry name" value="Rhodanese"/>
    <property type="match status" value="2"/>
</dbReference>
<evidence type="ECO:0000313" key="4">
    <source>
        <dbReference type="Proteomes" id="UP000007383"/>
    </source>
</evidence>
<dbReference type="eggNOG" id="COG2897">
    <property type="taxonomic scope" value="Bacteria"/>
</dbReference>
<dbReference type="OrthoDB" id="9770030at2"/>
<proteinExistence type="predicted"/>
<sequence length="265" mass="29324">MKVPSHSQLISPQRLYTAMPDVQIIDARERVQYDMGHIPGAIHLPPSYLEGEDVVSGGGLVSHQLRDVEFCASRLSEAGIQDDRPIVIYDQGGSYVATRLWWILMVLGHEQVAVMNGGYSAWTGDLASVEYRPASPEQSDYLPRPNWRFRAEFSDILTSQAGGGVILCDTLPRRHFERGSIPGSINLPYSRLFVGRPVPTIRRAFEAEAVFAGAGIGSEDRVIFFCDHGYSASLAFFCGRLLGMDRIAVYDGSIEDWTARGGRLE</sequence>
<dbReference type="PROSITE" id="PS50206">
    <property type="entry name" value="RHODANESE_3"/>
    <property type="match status" value="2"/>
</dbReference>
<accession>H9UM98</accession>
<gene>
    <name evidence="3" type="ordered locus">Spiaf_2615</name>
</gene>
<keyword evidence="3" id="KW-0808">Transferase</keyword>
<feature type="domain" description="Rhodanese" evidence="2">
    <location>
        <begin position="18"/>
        <end position="131"/>
    </location>
</feature>
<dbReference type="Proteomes" id="UP000007383">
    <property type="component" value="Chromosome"/>
</dbReference>
<keyword evidence="4" id="KW-1185">Reference proteome</keyword>
<dbReference type="SUPFAM" id="SSF52821">
    <property type="entry name" value="Rhodanese/Cell cycle control phosphatase"/>
    <property type="match status" value="2"/>
</dbReference>
<dbReference type="CDD" id="cd01448">
    <property type="entry name" value="TST_Repeat_1"/>
    <property type="match status" value="1"/>
</dbReference>
<name>H9UM98_SPIAZ</name>
<dbReference type="STRING" id="889378.Spiaf_2615"/>
<keyword evidence="1" id="KW-0677">Repeat</keyword>
<dbReference type="InterPro" id="IPR001763">
    <property type="entry name" value="Rhodanese-like_dom"/>
</dbReference>
<dbReference type="InterPro" id="IPR036873">
    <property type="entry name" value="Rhodanese-like_dom_sf"/>
</dbReference>
<dbReference type="SMART" id="SM00450">
    <property type="entry name" value="RHOD"/>
    <property type="match status" value="2"/>
</dbReference>
<dbReference type="PANTHER" id="PTHR43855">
    <property type="entry name" value="THIOSULFATE SULFURTRANSFERASE"/>
    <property type="match status" value="1"/>
</dbReference>
<dbReference type="AlphaFoldDB" id="H9UM98"/>
<feature type="domain" description="Rhodanese" evidence="2">
    <location>
        <begin position="161"/>
        <end position="265"/>
    </location>
</feature>
<evidence type="ECO:0000256" key="1">
    <source>
        <dbReference type="ARBA" id="ARBA00022737"/>
    </source>
</evidence>
<dbReference type="InterPro" id="IPR001307">
    <property type="entry name" value="Thiosulphate_STrfase_CS"/>
</dbReference>
<dbReference type="HOGENOM" id="CLU_031618_1_6_12"/>